<sequence length="103" mass="12054">MSFYPERKFKYVVYKLTFPNGKIYVGKDIGVGGHSIRYFGSWNREIVGKDFTKDELADFTLRKEIIFECEDKTEVSKREMDLIVELGANNPERGYNQTPKFRG</sequence>
<keyword evidence="2" id="KW-1185">Reference proteome</keyword>
<dbReference type="STRING" id="340021.TM5383_02284"/>
<evidence type="ECO:0008006" key="3">
    <source>
        <dbReference type="Google" id="ProtNLM"/>
    </source>
</evidence>
<dbReference type="EMBL" id="CYSF01000012">
    <property type="protein sequence ID" value="CUH85058.1"/>
    <property type="molecule type" value="Genomic_DNA"/>
</dbReference>
<dbReference type="OrthoDB" id="1551317at2"/>
<name>A0A0P1GRG7_9RHOB</name>
<dbReference type="Proteomes" id="UP000051681">
    <property type="component" value="Unassembled WGS sequence"/>
</dbReference>
<accession>A0A0P1GRG7</accession>
<dbReference type="CDD" id="cd10443">
    <property type="entry name" value="GIY-YIG_HE_Tlr8p_PBC-V_like"/>
    <property type="match status" value="1"/>
</dbReference>
<evidence type="ECO:0000313" key="1">
    <source>
        <dbReference type="EMBL" id="CUH85058.1"/>
    </source>
</evidence>
<reference evidence="1 2" key="1">
    <citation type="submission" date="2015-09" db="EMBL/GenBank/DDBJ databases">
        <authorList>
            <consortium name="Swine Surveillance"/>
        </authorList>
    </citation>
    <scope>NUCLEOTIDE SEQUENCE [LARGE SCALE GENOMIC DNA]</scope>
    <source>
        <strain evidence="1 2">CECT 8383</strain>
    </source>
</reference>
<organism evidence="1 2">
    <name type="scientific">Thalassovita mediterranea</name>
    <dbReference type="NCBI Taxonomy" id="340021"/>
    <lineage>
        <taxon>Bacteria</taxon>
        <taxon>Pseudomonadati</taxon>
        <taxon>Pseudomonadota</taxon>
        <taxon>Alphaproteobacteria</taxon>
        <taxon>Rhodobacterales</taxon>
        <taxon>Roseobacteraceae</taxon>
        <taxon>Thalassovita</taxon>
    </lineage>
</organism>
<evidence type="ECO:0000313" key="2">
    <source>
        <dbReference type="Proteomes" id="UP000051681"/>
    </source>
</evidence>
<gene>
    <name evidence="1" type="ORF">TM5383_02284</name>
</gene>
<protein>
    <recommendedName>
        <fullName evidence="3">GIY-YIG domain-containing protein</fullName>
    </recommendedName>
</protein>
<proteinExistence type="predicted"/>
<dbReference type="RefSeq" id="WP_058319144.1">
    <property type="nucleotide sequence ID" value="NZ_CYSF01000012.1"/>
</dbReference>
<dbReference type="AlphaFoldDB" id="A0A0P1GRG7"/>